<dbReference type="AlphaFoldDB" id="A0A6J4MV69"/>
<protein>
    <submittedName>
        <fullName evidence="1">Uncharacterized protein</fullName>
    </submittedName>
</protein>
<accession>A0A6J4MV69</accession>
<sequence>MRSNPPFLVFNLGCFGAIGLPPGDSPDWGSGELTVDC</sequence>
<reference evidence="1" key="1">
    <citation type="submission" date="2020-02" db="EMBL/GenBank/DDBJ databases">
        <authorList>
            <person name="Meier V. D."/>
        </authorList>
    </citation>
    <scope>NUCLEOTIDE SEQUENCE</scope>
    <source>
        <strain evidence="1">AVDCRST_MAG84</strain>
    </source>
</reference>
<gene>
    <name evidence="1" type="ORF">AVDCRST_MAG84-4200</name>
</gene>
<evidence type="ECO:0000313" key="1">
    <source>
        <dbReference type="EMBL" id="CAA9369742.1"/>
    </source>
</evidence>
<name>A0A6J4MV69_9CYAN</name>
<dbReference type="EMBL" id="CADCTZ010000876">
    <property type="protein sequence ID" value="CAA9369742.1"/>
    <property type="molecule type" value="Genomic_DNA"/>
</dbReference>
<proteinExistence type="predicted"/>
<organism evidence="1">
    <name type="scientific">uncultured Microcoleus sp</name>
    <dbReference type="NCBI Taxonomy" id="259945"/>
    <lineage>
        <taxon>Bacteria</taxon>
        <taxon>Bacillati</taxon>
        <taxon>Cyanobacteriota</taxon>
        <taxon>Cyanophyceae</taxon>
        <taxon>Oscillatoriophycideae</taxon>
        <taxon>Oscillatoriales</taxon>
        <taxon>Microcoleaceae</taxon>
        <taxon>Microcoleus</taxon>
        <taxon>environmental samples</taxon>
    </lineage>
</organism>